<name>A0A2W4Z3H5_9SPHN</name>
<dbReference type="AlphaFoldDB" id="A0A2W4Z3H5"/>
<reference evidence="1 2" key="1">
    <citation type="submission" date="2017-08" db="EMBL/GenBank/DDBJ databases">
        <title>Infants hospitalized years apart are colonized by the same room-sourced microbial strains.</title>
        <authorList>
            <person name="Brooks B."/>
            <person name="Olm M.R."/>
            <person name="Firek B.A."/>
            <person name="Baker R."/>
            <person name="Thomas B.C."/>
            <person name="Morowitz M.J."/>
            <person name="Banfield J.F."/>
        </authorList>
    </citation>
    <scope>NUCLEOTIDE SEQUENCE [LARGE SCALE GENOMIC DNA]</scope>
    <source>
        <strain evidence="1">S2_018_000_R3_110</strain>
    </source>
</reference>
<sequence>MRAGRACGRGIGHAALPIAGLLTVAAPLAARDPAPAATVTSAAPQSVAVTLYRAPYRGARYAIDLRNPQGYALVTETRRISVPKGRAVLRFEGVAGGIIPVSAVIDGLPGGTIEKNRDARLLSPAALVDGTLGNRVMLRRTDRRSGVVREEPATIVSGPAGGVVVQTANGVEALGCAGLADSLKYARVPAGLSARPVLSVTTDSPSRRTVTVRLSYLATGFDWSASYVGTLAGDRLNLFAWTTLANGNAEGFADAEVQVVAGRLNRERVDRVEAAATRLQLRCHPLGTTTSNLRPRSFEAADEIVLTGARMATPPPVVMTAAPPAPPAPPAPENLGDVKLYRLPGRTTVAARGQKQVALLRQDGVAYSRVYRRRVGAGEVIEGGALDIVLRVRNEKADGLGIALPAGTTALYAPRGDASLLVGTGVMTDRAEGETLLIGAGSSRQVMVTQVGLAPGNARLTLTNRRGVPADVEIPIGHPGDRVQGPGLERIDGIRTWRITLAPGDTATLDYRY</sequence>
<dbReference type="PANTHER" id="PTHR38075">
    <property type="entry name" value="DUF4139 DOMAIN-CONTAINING PROTEIN"/>
    <property type="match status" value="1"/>
</dbReference>
<evidence type="ECO:0000313" key="2">
    <source>
        <dbReference type="Proteomes" id="UP000248614"/>
    </source>
</evidence>
<proteinExistence type="predicted"/>
<protein>
    <recommendedName>
        <fullName evidence="3">DUF4139 domain-containing protein</fullName>
    </recommendedName>
</protein>
<dbReference type="Proteomes" id="UP000248614">
    <property type="component" value="Unassembled WGS sequence"/>
</dbReference>
<organism evidence="1 2">
    <name type="scientific">Sphingomonas hengshuiensis</name>
    <dbReference type="NCBI Taxonomy" id="1609977"/>
    <lineage>
        <taxon>Bacteria</taxon>
        <taxon>Pseudomonadati</taxon>
        <taxon>Pseudomonadota</taxon>
        <taxon>Alphaproteobacteria</taxon>
        <taxon>Sphingomonadales</taxon>
        <taxon>Sphingomonadaceae</taxon>
        <taxon>Sphingomonas</taxon>
    </lineage>
</organism>
<comment type="caution">
    <text evidence="1">The sequence shown here is derived from an EMBL/GenBank/DDBJ whole genome shotgun (WGS) entry which is preliminary data.</text>
</comment>
<evidence type="ECO:0000313" key="1">
    <source>
        <dbReference type="EMBL" id="PZO75052.1"/>
    </source>
</evidence>
<gene>
    <name evidence="1" type="ORF">DI632_12485</name>
</gene>
<evidence type="ECO:0008006" key="3">
    <source>
        <dbReference type="Google" id="ProtNLM"/>
    </source>
</evidence>
<accession>A0A2W4Z3H5</accession>
<dbReference type="PANTHER" id="PTHR38075:SF1">
    <property type="entry name" value="DUF4139 DOMAIN-CONTAINING PROTEIN"/>
    <property type="match status" value="1"/>
</dbReference>
<dbReference type="EMBL" id="QFNF01000037">
    <property type="protein sequence ID" value="PZO75052.1"/>
    <property type="molecule type" value="Genomic_DNA"/>
</dbReference>